<name>A0A2A6CE36_PRIPA</name>
<organism evidence="1 2">
    <name type="scientific">Pristionchus pacificus</name>
    <name type="common">Parasitic nematode worm</name>
    <dbReference type="NCBI Taxonomy" id="54126"/>
    <lineage>
        <taxon>Eukaryota</taxon>
        <taxon>Metazoa</taxon>
        <taxon>Ecdysozoa</taxon>
        <taxon>Nematoda</taxon>
        <taxon>Chromadorea</taxon>
        <taxon>Rhabditida</taxon>
        <taxon>Rhabditina</taxon>
        <taxon>Diplogasteromorpha</taxon>
        <taxon>Diplogasteroidea</taxon>
        <taxon>Neodiplogasteridae</taxon>
        <taxon>Pristionchus</taxon>
    </lineage>
</organism>
<dbReference type="PANTHER" id="PTHR33351:SF1">
    <property type="entry name" value="IG-LIKE DOMAIN-CONTAINING PROTEIN-RELATED"/>
    <property type="match status" value="1"/>
</dbReference>
<dbReference type="Gene3D" id="2.80.10.50">
    <property type="match status" value="2"/>
</dbReference>
<dbReference type="GO" id="GO:0015629">
    <property type="term" value="C:actin cytoskeleton"/>
    <property type="evidence" value="ECO:0000318"/>
    <property type="project" value="GO_Central"/>
</dbReference>
<dbReference type="CDD" id="cd00257">
    <property type="entry name" value="beta-trefoil_FSCN-like"/>
    <property type="match status" value="2"/>
</dbReference>
<sequence>MELVLTQSCPTSHSLPHLQVVIRGSSGEYIQHYWGFNNAKLVPRAQEWEMLTPVRNPNGSWSFKSRWNKWLSGGGSAFSTIVCTSVSPSPRSPRATQEQMKELMEDGGRRRFKAHNGWYLTEDTLLFFHHFLFTTIYSKEKQGWAIERMNDNEIVIRGHSGEYIQHSWGFFNAELAPRAQEWEMLTPVKNPNGSWSFKSRWNKWLSGRGTVSFEPHNGECEQWWLEPW</sequence>
<reference evidence="2" key="1">
    <citation type="journal article" date="2008" name="Nat. Genet.">
        <title>The Pristionchus pacificus genome provides a unique perspective on nematode lifestyle and parasitism.</title>
        <authorList>
            <person name="Dieterich C."/>
            <person name="Clifton S.W."/>
            <person name="Schuster L.N."/>
            <person name="Chinwalla A."/>
            <person name="Delehaunty K."/>
            <person name="Dinkelacker I."/>
            <person name="Fulton L."/>
            <person name="Fulton R."/>
            <person name="Godfrey J."/>
            <person name="Minx P."/>
            <person name="Mitreva M."/>
            <person name="Roeseler W."/>
            <person name="Tian H."/>
            <person name="Witte H."/>
            <person name="Yang S.P."/>
            <person name="Wilson R.K."/>
            <person name="Sommer R.J."/>
        </authorList>
    </citation>
    <scope>NUCLEOTIDE SEQUENCE [LARGE SCALE GENOMIC DNA]</scope>
    <source>
        <strain evidence="2">PS312</strain>
    </source>
</reference>
<dbReference type="SUPFAM" id="SSF50405">
    <property type="entry name" value="Actin-crosslinking proteins"/>
    <property type="match status" value="1"/>
</dbReference>
<dbReference type="EnsemblMetazoa" id="PPA43132.1">
    <property type="protein sequence ID" value="PPA43132.1"/>
    <property type="gene ID" value="WBGene00281501"/>
</dbReference>
<dbReference type="Proteomes" id="UP000005239">
    <property type="component" value="Unassembled WGS sequence"/>
</dbReference>
<proteinExistence type="predicted"/>
<accession>A0A2A6CE36</accession>
<dbReference type="GO" id="GO:0051015">
    <property type="term" value="F:actin filament binding"/>
    <property type="evidence" value="ECO:0000318"/>
    <property type="project" value="GO_Central"/>
</dbReference>
<protein>
    <submittedName>
        <fullName evidence="1">Uncharacterized protein</fullName>
    </submittedName>
</protein>
<gene>
    <name evidence="1" type="primary">WBGene00281501</name>
</gene>
<evidence type="ECO:0000313" key="1">
    <source>
        <dbReference type="EnsemblMetazoa" id="PPA43132.1"/>
    </source>
</evidence>
<keyword evidence="2" id="KW-1185">Reference proteome</keyword>
<accession>A0A8R1V110</accession>
<evidence type="ECO:0000313" key="2">
    <source>
        <dbReference type="Proteomes" id="UP000005239"/>
    </source>
</evidence>
<dbReference type="InterPro" id="IPR052883">
    <property type="entry name" value="Hisactophilin"/>
</dbReference>
<dbReference type="PANTHER" id="PTHR33351">
    <property type="entry name" value="HISACTOPHILIN-1-RELATED"/>
    <property type="match status" value="1"/>
</dbReference>
<dbReference type="AlphaFoldDB" id="A0A2A6CE36"/>
<dbReference type="InterPro" id="IPR008999">
    <property type="entry name" value="Actin-crosslinking"/>
</dbReference>
<dbReference type="GO" id="GO:0030041">
    <property type="term" value="P:actin filament polymerization"/>
    <property type="evidence" value="ECO:0000318"/>
    <property type="project" value="GO_Central"/>
</dbReference>
<reference evidence="1" key="2">
    <citation type="submission" date="2022-06" db="UniProtKB">
        <authorList>
            <consortium name="EnsemblMetazoa"/>
        </authorList>
    </citation>
    <scope>IDENTIFICATION</scope>
    <source>
        <strain evidence="1">PS312</strain>
    </source>
</reference>